<evidence type="ECO:0000313" key="2">
    <source>
        <dbReference type="Proteomes" id="UP000009234"/>
    </source>
</evidence>
<name>F6DU08_DESRL</name>
<accession>F6DU08</accession>
<dbReference type="Proteomes" id="UP000009234">
    <property type="component" value="Chromosome"/>
</dbReference>
<dbReference type="OrthoDB" id="1786901at2"/>
<reference evidence="2" key="1">
    <citation type="submission" date="2011-05" db="EMBL/GenBank/DDBJ databases">
        <title>Complete sequence of Desulfotomaculum ruminis DSM 2154.</title>
        <authorList>
            <person name="Lucas S."/>
            <person name="Copeland A."/>
            <person name="Lapidus A."/>
            <person name="Cheng J.-F."/>
            <person name="Goodwin L."/>
            <person name="Pitluck S."/>
            <person name="Lu M."/>
            <person name="Detter J.C."/>
            <person name="Han C."/>
            <person name="Tapia R."/>
            <person name="Land M."/>
            <person name="Hauser L."/>
            <person name="Kyrpides N."/>
            <person name="Ivanova N."/>
            <person name="Mikhailova N."/>
            <person name="Pagani I."/>
            <person name="Stams A.J.M."/>
            <person name="Plugge C.M."/>
            <person name="Muyzer G."/>
            <person name="Kuever J."/>
            <person name="Parshina S.N."/>
            <person name="Ivanova A.E."/>
            <person name="Nazina T.N."/>
            <person name="Brambilla E."/>
            <person name="Spring S."/>
            <person name="Klenk H.-P."/>
            <person name="Woyke T."/>
        </authorList>
    </citation>
    <scope>NUCLEOTIDE SEQUENCE [LARGE SCALE GENOMIC DNA]</scope>
    <source>
        <strain evidence="2">ATCC 23193 / DSM 2154 / NCIB 8452 / DL</strain>
    </source>
</reference>
<dbReference type="KEGG" id="dru:Desru_1820"/>
<gene>
    <name evidence="1" type="ordered locus">Desru_1820</name>
</gene>
<reference evidence="1 2" key="2">
    <citation type="journal article" date="2012" name="Stand. Genomic Sci.">
        <title>Complete genome sequence of the sulfate-reducing firmicute Desulfotomaculum ruminis type strain (DL(T)).</title>
        <authorList>
            <person name="Spring S."/>
            <person name="Visser M."/>
            <person name="Lu M."/>
            <person name="Copeland A."/>
            <person name="Lapidus A."/>
            <person name="Lucas S."/>
            <person name="Cheng J.F."/>
            <person name="Han C."/>
            <person name="Tapia R."/>
            <person name="Goodwin L.A."/>
            <person name="Pitluck S."/>
            <person name="Ivanova N."/>
            <person name="Land M."/>
            <person name="Hauser L."/>
            <person name="Larimer F."/>
            <person name="Rohde M."/>
            <person name="Goker M."/>
            <person name="Detter J.C."/>
            <person name="Kyrpides N.C."/>
            <person name="Woyke T."/>
            <person name="Schaap P.J."/>
            <person name="Plugge C.M."/>
            <person name="Muyzer G."/>
            <person name="Kuever J."/>
            <person name="Pereira I.A."/>
            <person name="Parshina S.N."/>
            <person name="Bernier-Latmani R."/>
            <person name="Stams A.J."/>
            <person name="Klenk H.P."/>
        </authorList>
    </citation>
    <scope>NUCLEOTIDE SEQUENCE [LARGE SCALE GENOMIC DNA]</scope>
    <source>
        <strain evidence="2">ATCC 23193 / DSM 2154 / NCIB 8452 / DL</strain>
    </source>
</reference>
<evidence type="ECO:0000313" key="1">
    <source>
        <dbReference type="EMBL" id="AEG60083.1"/>
    </source>
</evidence>
<dbReference type="EMBL" id="CP002780">
    <property type="protein sequence ID" value="AEG60083.1"/>
    <property type="molecule type" value="Genomic_DNA"/>
</dbReference>
<sequence length="84" mass="9213">MGGGPNLTFHKCDKPPCCYLEFNFGTRGSACLRYGCTPACVACSFSRVRNAPACYESLPGFPEDCISPHYVPECKNFCKYAQAN</sequence>
<dbReference type="STRING" id="696281.Desru_1820"/>
<dbReference type="AlphaFoldDB" id="F6DU08"/>
<organism evidence="1 2">
    <name type="scientific">Desulforamulus ruminis (strain ATCC 23193 / DSM 2154 / NCIMB 8452 / DL)</name>
    <name type="common">Desulfotomaculum ruminis</name>
    <dbReference type="NCBI Taxonomy" id="696281"/>
    <lineage>
        <taxon>Bacteria</taxon>
        <taxon>Bacillati</taxon>
        <taxon>Bacillota</taxon>
        <taxon>Clostridia</taxon>
        <taxon>Eubacteriales</taxon>
        <taxon>Peptococcaceae</taxon>
        <taxon>Desulforamulus</taxon>
    </lineage>
</organism>
<protein>
    <submittedName>
        <fullName evidence="1">Uncharacterized protein</fullName>
    </submittedName>
</protein>
<proteinExistence type="predicted"/>
<keyword evidence="2" id="KW-1185">Reference proteome</keyword>
<dbReference type="HOGENOM" id="CLU_2522193_0_0_9"/>